<reference evidence="3" key="1">
    <citation type="submission" date="2015-07" db="EMBL/GenBank/DDBJ databases">
        <authorList>
            <person name="Rodrigo-Torres Lidia"/>
            <person name="Arahal R.David."/>
        </authorList>
    </citation>
    <scope>NUCLEOTIDE SEQUENCE [LARGE SCALE GENOMIC DNA]</scope>
    <source>
        <strain evidence="3">CECT 5112</strain>
    </source>
</reference>
<name>A0A0M7ACE9_9HYPH</name>
<proteinExistence type="predicted"/>
<dbReference type="EMBL" id="CXWD01000011">
    <property type="protein sequence ID" value="CTQ72086.1"/>
    <property type="molecule type" value="Genomic_DNA"/>
</dbReference>
<evidence type="ECO:0008006" key="4">
    <source>
        <dbReference type="Google" id="ProtNLM"/>
    </source>
</evidence>
<dbReference type="SUPFAM" id="SSF56925">
    <property type="entry name" value="OMPA-like"/>
    <property type="match status" value="1"/>
</dbReference>
<dbReference type="AlphaFoldDB" id="A0A0M7ACE9"/>
<dbReference type="OrthoDB" id="6555107at2"/>
<protein>
    <recommendedName>
        <fullName evidence="4">Outer membrane protein beta-barrel domain-containing protein</fullName>
    </recommendedName>
</protein>
<organism evidence="2 3">
    <name type="scientific">Roseibium alexandrii</name>
    <dbReference type="NCBI Taxonomy" id="388408"/>
    <lineage>
        <taxon>Bacteria</taxon>
        <taxon>Pseudomonadati</taxon>
        <taxon>Pseudomonadota</taxon>
        <taxon>Alphaproteobacteria</taxon>
        <taxon>Hyphomicrobiales</taxon>
        <taxon>Stappiaceae</taxon>
        <taxon>Roseibium</taxon>
    </lineage>
</organism>
<dbReference type="InterPro" id="IPR011250">
    <property type="entry name" value="OMP/PagP_B-barrel"/>
</dbReference>
<gene>
    <name evidence="2" type="ORF">LAX5112_03044</name>
</gene>
<evidence type="ECO:0000313" key="3">
    <source>
        <dbReference type="Proteomes" id="UP000053235"/>
    </source>
</evidence>
<feature type="signal peptide" evidence="1">
    <location>
        <begin position="1"/>
        <end position="24"/>
    </location>
</feature>
<dbReference type="Gene3D" id="2.40.160.20">
    <property type="match status" value="1"/>
</dbReference>
<sequence>MTSFKNCPTSMVLLLAGLCNPVFAADLAVKQTPVFEPIEGASAWTFDVGGYAFIPLSVEGTSTVDGGAVDLDLGPNEVFDLFQFAVSGRAEAWRKRGVNNGSAFGFVLDGQYVNLGLSNQKIGPASGGTVKADIRQGVVDALIGYRFASLSTGAAAEQRIEFDVTAGARYNYLRQKIQVIPGLPAPFTANLGEDKHWVSPVIGARANFIFNDRWNLVLRGDMSGFGVSGETLSWSLNGIAGYRFTDKATLRIGYRIYDIDYSSGTGSNKFAYDVTQHGPYAGLSYRF</sequence>
<evidence type="ECO:0000256" key="1">
    <source>
        <dbReference type="SAM" id="SignalP"/>
    </source>
</evidence>
<feature type="chain" id="PRO_5005809261" description="Outer membrane protein beta-barrel domain-containing protein" evidence="1">
    <location>
        <begin position="25"/>
        <end position="287"/>
    </location>
</feature>
<accession>A0A0M7ACE9</accession>
<keyword evidence="3" id="KW-1185">Reference proteome</keyword>
<evidence type="ECO:0000313" key="2">
    <source>
        <dbReference type="EMBL" id="CTQ72086.1"/>
    </source>
</evidence>
<dbReference type="Proteomes" id="UP000053235">
    <property type="component" value="Unassembled WGS sequence"/>
</dbReference>
<dbReference type="RefSeq" id="WP_055672526.1">
    <property type="nucleotide sequence ID" value="NZ_CXWD01000011.1"/>
</dbReference>
<keyword evidence="1" id="KW-0732">Signal</keyword>
<dbReference type="STRING" id="388408.LAX5112_03044"/>